<evidence type="ECO:0000256" key="2">
    <source>
        <dbReference type="ARBA" id="ARBA00022490"/>
    </source>
</evidence>
<dbReference type="NCBIfam" id="TIGR00358">
    <property type="entry name" value="3_prime_RNase"/>
    <property type="match status" value="1"/>
</dbReference>
<dbReference type="InterPro" id="IPR004476">
    <property type="entry name" value="RNase_II/RNase_R"/>
</dbReference>
<evidence type="ECO:0000313" key="10">
    <source>
        <dbReference type="Proteomes" id="UP000731465"/>
    </source>
</evidence>
<dbReference type="PANTHER" id="PTHR23355:SF9">
    <property type="entry name" value="DIS3-LIKE EXONUCLEASE 2"/>
    <property type="match status" value="1"/>
</dbReference>
<dbReference type="NCBIfam" id="TIGR02063">
    <property type="entry name" value="RNase_R"/>
    <property type="match status" value="1"/>
</dbReference>
<evidence type="ECO:0000256" key="5">
    <source>
        <dbReference type="ARBA" id="ARBA00022839"/>
    </source>
</evidence>
<keyword evidence="10" id="KW-1185">Reference proteome</keyword>
<dbReference type="RefSeq" id="WP_219936248.1">
    <property type="nucleotide sequence ID" value="NZ_JAGFNY010000002.1"/>
</dbReference>
<keyword evidence="5 7" id="KW-0269">Exonuclease</keyword>
<dbReference type="PROSITE" id="PS01175">
    <property type="entry name" value="RIBONUCLEASE_II"/>
    <property type="match status" value="1"/>
</dbReference>
<proteinExistence type="inferred from homology"/>
<dbReference type="Pfam" id="PF00773">
    <property type="entry name" value="RNB"/>
    <property type="match status" value="1"/>
</dbReference>
<evidence type="ECO:0000256" key="7">
    <source>
        <dbReference type="HAMAP-Rule" id="MF_01895"/>
    </source>
</evidence>
<evidence type="ECO:0000256" key="1">
    <source>
        <dbReference type="ARBA" id="ARBA00001849"/>
    </source>
</evidence>
<dbReference type="SUPFAM" id="SSF50249">
    <property type="entry name" value="Nucleic acid-binding proteins"/>
    <property type="match status" value="2"/>
</dbReference>
<evidence type="ECO:0000256" key="4">
    <source>
        <dbReference type="ARBA" id="ARBA00022801"/>
    </source>
</evidence>
<dbReference type="PANTHER" id="PTHR23355">
    <property type="entry name" value="RIBONUCLEASE"/>
    <property type="match status" value="1"/>
</dbReference>
<dbReference type="InterPro" id="IPR001900">
    <property type="entry name" value="RNase_II/R"/>
</dbReference>
<comment type="similarity">
    <text evidence="7">Belongs to the RNR ribonuclease family. RNase R subfamily.</text>
</comment>
<evidence type="ECO:0000256" key="3">
    <source>
        <dbReference type="ARBA" id="ARBA00022722"/>
    </source>
</evidence>
<reference evidence="9 10" key="1">
    <citation type="submission" date="2021-03" db="EMBL/GenBank/DDBJ databases">
        <title>Succinivibrio sp. nov. isolated from feces of cow.</title>
        <authorList>
            <person name="Choi J.-Y."/>
        </authorList>
    </citation>
    <scope>NUCLEOTIDE SEQUENCE [LARGE SCALE GENOMIC DNA]</scope>
    <source>
        <strain evidence="9 10">AGMB01872</strain>
    </source>
</reference>
<dbReference type="Gene3D" id="2.40.50.140">
    <property type="entry name" value="Nucleic acid-binding proteins"/>
    <property type="match status" value="1"/>
</dbReference>
<dbReference type="InterPro" id="IPR050180">
    <property type="entry name" value="RNR_Ribonuclease"/>
</dbReference>
<dbReference type="InterPro" id="IPR022966">
    <property type="entry name" value="RNase_II/R_CS"/>
</dbReference>
<comment type="function">
    <text evidence="7">3'-5' exoribonuclease that releases 5'-nucleoside monophosphates and is involved in maturation of structured RNAs.</text>
</comment>
<feature type="domain" description="S1 motif" evidence="8">
    <location>
        <begin position="668"/>
        <end position="746"/>
    </location>
</feature>
<protein>
    <recommendedName>
        <fullName evidence="7">Ribonuclease R</fullName>
        <shortName evidence="7">RNase R</shortName>
        <ecNumber evidence="7">3.1.13.1</ecNumber>
    </recommendedName>
</protein>
<comment type="catalytic activity">
    <reaction evidence="1 7">
        <text>Exonucleolytic cleavage in the 3'- to 5'-direction to yield nucleoside 5'-phosphates.</text>
        <dbReference type="EC" id="3.1.13.1"/>
    </reaction>
</comment>
<dbReference type="Proteomes" id="UP000731465">
    <property type="component" value="Unassembled WGS sequence"/>
</dbReference>
<sequence length="809" mass="91718">MKENLKNEISKLLKSKIAPKGDISKEFSVALFVVATIYELDFSKPSDLAMANHFFCSVGFNDFSKISSEQINSTLDSLVESGSLVNIHSKIYVAKSYIQQFTAKVKVKTQTFSATVRDFSNYEKRNINYFYFVEDDEGKEYTLISDLMLLPKDEVLVSSVKFSNKAYVDKITKVRQSVLGRFMPDSNLGTIKADEKELEGFVFTLDSKQDLSGARSGDVVICEIKKRINARCCSVKVREVVHDIGNLNNIIVMAVLRNEIPNVWPDNLIRSLNKIPDNVGKDDLYGRVDLRKLPLVTIDGEDARDFDDAVYCKKEGKNYRLYVSIADVSYYVRPASLLDKEASNRCNSSYFPNYVIPMLPEKLSNGICSLNPNVDRCCMTCEMEISPNGKIEKYKFYPAVMRSHARLTYTEAWHMIEKGEALNDDHQAQVQDVKELYNLYKAFIKDRTRRGGISVESQEMHFIFDENLEIQGVEPVVRNDAHKLIEECMIAANVAAASFVAEHGYQTLYRDHAKMPEKKLEMLKGQLARYGLTIPGGESPTPKDIQKLTTLIENREDGKVINEMILRAMAKAEYSPENIGHFGLALEKYAHFTSPIRRYADLQLHRVIKYILAKECHMDIGKMGQRSYTKAELVALGSKCTQREIASDTAEKEVDAALACIYALNFIGETVKGTITGCSRFGVFVHLDDLCVDGMIYVGNMPYYMQYNDKNQTLSSPFKTYCVGDEISVVVAGVDLEEHKVDLLPEEINAKQHKALKKMKEKIFDERAKLVSKKKAADKEEILNRIKDISNTRDAVETDLVERKIKKKS</sequence>
<keyword evidence="3 7" id="KW-0540">Nuclease</keyword>
<accession>A0ABS7DE41</accession>
<dbReference type="HAMAP" id="MF_01895">
    <property type="entry name" value="RNase_R"/>
    <property type="match status" value="1"/>
</dbReference>
<dbReference type="SMART" id="SM00316">
    <property type="entry name" value="S1"/>
    <property type="match status" value="1"/>
</dbReference>
<dbReference type="EC" id="3.1.13.1" evidence="7"/>
<organism evidence="9 10">
    <name type="scientific">Succinivibrio faecicola</name>
    <dbReference type="NCBI Taxonomy" id="2820300"/>
    <lineage>
        <taxon>Bacteria</taxon>
        <taxon>Pseudomonadati</taxon>
        <taxon>Pseudomonadota</taxon>
        <taxon>Gammaproteobacteria</taxon>
        <taxon>Aeromonadales</taxon>
        <taxon>Succinivibrionaceae</taxon>
        <taxon>Succinivibrio</taxon>
    </lineage>
</organism>
<comment type="subcellular location">
    <subcellularLocation>
        <location evidence="7">Cytoplasm</location>
    </subcellularLocation>
</comment>
<comment type="caution">
    <text evidence="9">The sequence shown here is derived from an EMBL/GenBank/DDBJ whole genome shotgun (WGS) entry which is preliminary data.</text>
</comment>
<dbReference type="InterPro" id="IPR011805">
    <property type="entry name" value="RNase_R"/>
</dbReference>
<dbReference type="PROSITE" id="PS50126">
    <property type="entry name" value="S1"/>
    <property type="match status" value="1"/>
</dbReference>
<dbReference type="EMBL" id="JAGFNY010000002">
    <property type="protein sequence ID" value="MBW7569575.1"/>
    <property type="molecule type" value="Genomic_DNA"/>
</dbReference>
<dbReference type="SMART" id="SM00955">
    <property type="entry name" value="RNB"/>
    <property type="match status" value="1"/>
</dbReference>
<keyword evidence="4 7" id="KW-0378">Hydrolase</keyword>
<dbReference type="InterPro" id="IPR012340">
    <property type="entry name" value="NA-bd_OB-fold"/>
</dbReference>
<evidence type="ECO:0000313" key="9">
    <source>
        <dbReference type="EMBL" id="MBW7569575.1"/>
    </source>
</evidence>
<keyword evidence="6 7" id="KW-0694">RNA-binding</keyword>
<keyword evidence="2 7" id="KW-0963">Cytoplasm</keyword>
<dbReference type="Pfam" id="PF00575">
    <property type="entry name" value="S1"/>
    <property type="match status" value="1"/>
</dbReference>
<dbReference type="InterPro" id="IPR003029">
    <property type="entry name" value="S1_domain"/>
</dbReference>
<name>A0ABS7DE41_9GAMM</name>
<gene>
    <name evidence="7 9" type="primary">rnr</name>
    <name evidence="9" type="ORF">J5V48_01550</name>
</gene>
<evidence type="ECO:0000256" key="6">
    <source>
        <dbReference type="ARBA" id="ARBA00022884"/>
    </source>
</evidence>
<evidence type="ECO:0000259" key="8">
    <source>
        <dbReference type="PROSITE" id="PS50126"/>
    </source>
</evidence>